<proteinExistence type="predicted"/>
<sequence>MVKKVKELDVDVADTIALNAADEVSVSPTEGLSVIDEEDIPFLKKNPRVGIRPWRGKVTDEPVVEIAGKTFTLRDVEDKEVVDLNLIGHRFRESKNILASSARNPSIGHSGYWETTNVLSRKDVKFKHVNIDGVDIYISNGSRLIVTESFSTDEYYNSHTGKSTIKPVLILLASEIKAKSLTLVGKTVLRNSTISNEGSITLIDATLRTSSVSSNGQYSTIDSSFFQGCYISTGGAITISDANISELSVNGVGTLSFDRVTGGYGFNLTAYGQGSAGQISLAVFNQCLYEHNFHPYGINDKDYSPALDFPKISNLTLEITKRIDYGMFAGTRPLPFVRMNQADIMVEGQIFSVKEFFPELLTKQEPPKIQEEGYRPGGFFPSPMPAYTPVHGNYSRGSALWNKAAAIAFGKEKAVIGKIGESIVTSLLDQIRSRINLYIETSTLN</sequence>
<gene>
    <name evidence="1" type="primary">174</name>
    <name evidence="1" type="ORF">AH04_174</name>
</gene>
<name>A0AAE8BQ57_9CAUD</name>
<organism evidence="1 2">
    <name type="scientific">Erwinia phage AH04</name>
    <dbReference type="NCBI Taxonomy" id="2869569"/>
    <lineage>
        <taxon>Viruses</taxon>
        <taxon>Duplodnaviria</taxon>
        <taxon>Heunggongvirae</taxon>
        <taxon>Uroviricota</taxon>
        <taxon>Caudoviricetes</taxon>
        <taxon>Chimalliviridae</taxon>
        <taxon>Meadowvirus</taxon>
        <taxon>Meadowvirus AH04</taxon>
    </lineage>
</organism>
<evidence type="ECO:0000313" key="2">
    <source>
        <dbReference type="Proteomes" id="UP000827517"/>
    </source>
</evidence>
<evidence type="ECO:0000313" key="1">
    <source>
        <dbReference type="EMBL" id="QZA70649.1"/>
    </source>
</evidence>
<dbReference type="KEGG" id="vg:77944054"/>
<dbReference type="EMBL" id="MZ501267">
    <property type="protein sequence ID" value="QZA70649.1"/>
    <property type="molecule type" value="Genomic_DNA"/>
</dbReference>
<dbReference type="GeneID" id="77944054"/>
<keyword evidence="2" id="KW-1185">Reference proteome</keyword>
<dbReference type="RefSeq" id="YP_010667928.1">
    <property type="nucleotide sequence ID" value="NC_070952.1"/>
</dbReference>
<reference evidence="1" key="1">
    <citation type="submission" date="2021-07" db="EMBL/GenBank/DDBJ databases">
        <authorList>
            <person name="Roth S.J."/>
            <person name="Krukonis G.P."/>
            <person name="Delesalle V.A."/>
        </authorList>
    </citation>
    <scope>NUCLEOTIDE SEQUENCE</scope>
</reference>
<protein>
    <submittedName>
        <fullName evidence="1">Uncharacterized protein</fullName>
    </submittedName>
</protein>
<accession>A0AAE8BQ57</accession>
<dbReference type="Proteomes" id="UP000827517">
    <property type="component" value="Segment"/>
</dbReference>